<evidence type="ECO:0000313" key="1">
    <source>
        <dbReference type="EMBL" id="MDW0112194.1"/>
    </source>
</evidence>
<sequence>MKNVMKKAWEIAKEGSAKFGGKASEYISAALKMAWAEIKKGANQMAELPKIVNVRAKELFQSGDQPSMQYAKSKAEHEFSILITNAKKINASSGKQVLPVEKIYELTEKSSVKDYLKFMSQVDLMAGNLSK</sequence>
<proteinExistence type="predicted"/>
<gene>
    <name evidence="1" type="ORF">QT711_03290</name>
</gene>
<dbReference type="Pfam" id="PF07410">
    <property type="entry name" value="Phage_Gp111"/>
    <property type="match status" value="1"/>
</dbReference>
<keyword evidence="2" id="KW-1185">Reference proteome</keyword>
<organism evidence="1 2">
    <name type="scientific">Sporosarcina saromensis</name>
    <dbReference type="NCBI Taxonomy" id="359365"/>
    <lineage>
        <taxon>Bacteria</taxon>
        <taxon>Bacillati</taxon>
        <taxon>Bacillota</taxon>
        <taxon>Bacilli</taxon>
        <taxon>Bacillales</taxon>
        <taxon>Caryophanaceae</taxon>
        <taxon>Sporosarcina</taxon>
    </lineage>
</organism>
<protein>
    <submittedName>
        <fullName evidence="1">Uncharacterized protein</fullName>
    </submittedName>
</protein>
<dbReference type="InterPro" id="IPR010878">
    <property type="entry name" value="Gp111"/>
</dbReference>
<dbReference type="EMBL" id="JAUBDI010000002">
    <property type="protein sequence ID" value="MDW0112194.1"/>
    <property type="molecule type" value="Genomic_DNA"/>
</dbReference>
<evidence type="ECO:0000313" key="2">
    <source>
        <dbReference type="Proteomes" id="UP001282284"/>
    </source>
</evidence>
<dbReference type="Proteomes" id="UP001282284">
    <property type="component" value="Unassembled WGS sequence"/>
</dbReference>
<dbReference type="RefSeq" id="WP_317942089.1">
    <property type="nucleotide sequence ID" value="NZ_JAUBDI010000002.1"/>
</dbReference>
<accession>A0ABU4G5H4</accession>
<comment type="caution">
    <text evidence="1">The sequence shown here is derived from an EMBL/GenBank/DDBJ whole genome shotgun (WGS) entry which is preliminary data.</text>
</comment>
<reference evidence="1 2" key="1">
    <citation type="submission" date="2023-06" db="EMBL/GenBank/DDBJ databases">
        <title>Sporosarcina sp. nov., isolated from Korean traditional fermented seafood 'Jeotgal'.</title>
        <authorList>
            <person name="Yang A.I."/>
            <person name="Shin N.-R."/>
        </authorList>
    </citation>
    <scope>NUCLEOTIDE SEQUENCE [LARGE SCALE GENOMIC DNA]</scope>
    <source>
        <strain evidence="1 2">KCTC13119</strain>
    </source>
</reference>
<name>A0ABU4G5H4_9BACL</name>